<evidence type="ECO:0000259" key="4">
    <source>
        <dbReference type="Pfam" id="PF08240"/>
    </source>
</evidence>
<dbReference type="InterPro" id="IPR013149">
    <property type="entry name" value="ADH-like_C"/>
</dbReference>
<dbReference type="AlphaFoldDB" id="A0A1M5S653"/>
<sequence>MSRGLVWAGGTEAAVRDVPALEPRDGWVRVDVAVAGLCGSDLHVLAGEHVRARPGIVLGHEFAGRLAEATTDLPAGTPVFVDPQVRCGRCDACRRGLRTVCAALTAVGIDYPGAASPQTLVPVENVYALPPSLELTRAGLVEPVAVAVRAVRRSGLGPGDRVHVVGAGPIGCLVGLVAQRAGADVTVAEPAPARADAAAALGLRTVDPADRRPEHDVVLDATGTPRVSASVCDWVRPGGTLVVVGAYPPQPPPFDLLRVMFAELTVLGTRIYDHEDIHAAIELLDRDPGRVPDVVTRTVPLADAVAAVADLRAGRAMKILLDPKE</sequence>
<dbReference type="SUPFAM" id="SSF50129">
    <property type="entry name" value="GroES-like"/>
    <property type="match status" value="1"/>
</dbReference>
<evidence type="ECO:0000259" key="3">
    <source>
        <dbReference type="Pfam" id="PF00107"/>
    </source>
</evidence>
<dbReference type="STRING" id="1206085.SAMN05443575_3751"/>
<name>A0A1M5S653_9ACTN</name>
<dbReference type="GO" id="GO:0016491">
    <property type="term" value="F:oxidoreductase activity"/>
    <property type="evidence" value="ECO:0007669"/>
    <property type="project" value="UniProtKB-KW"/>
</dbReference>
<protein>
    <submittedName>
        <fullName evidence="5">2-desacetyl-2-hydroxyethyl bacteriochlorophyllide A dehydrogenase</fullName>
    </submittedName>
</protein>
<keyword evidence="2" id="KW-0560">Oxidoreductase</keyword>
<dbReference type="InterPro" id="IPR011032">
    <property type="entry name" value="GroES-like_sf"/>
</dbReference>
<dbReference type="PANTHER" id="PTHR43401">
    <property type="entry name" value="L-THREONINE 3-DEHYDROGENASE"/>
    <property type="match status" value="1"/>
</dbReference>
<comment type="cofactor">
    <cofactor evidence="1">
        <name>Zn(2+)</name>
        <dbReference type="ChEBI" id="CHEBI:29105"/>
    </cofactor>
</comment>
<evidence type="ECO:0000256" key="2">
    <source>
        <dbReference type="ARBA" id="ARBA00023002"/>
    </source>
</evidence>
<reference evidence="5 6" key="1">
    <citation type="submission" date="2016-11" db="EMBL/GenBank/DDBJ databases">
        <authorList>
            <person name="Jaros S."/>
            <person name="Januszkiewicz K."/>
            <person name="Wedrychowicz H."/>
        </authorList>
    </citation>
    <scope>NUCLEOTIDE SEQUENCE [LARGE SCALE GENOMIC DNA]</scope>
    <source>
        <strain evidence="5 6">DSM 45627</strain>
    </source>
</reference>
<dbReference type="RefSeq" id="WP_084181399.1">
    <property type="nucleotide sequence ID" value="NZ_FQVU01000005.1"/>
</dbReference>
<keyword evidence="6" id="KW-1185">Reference proteome</keyword>
<evidence type="ECO:0000313" key="6">
    <source>
        <dbReference type="Proteomes" id="UP000186132"/>
    </source>
</evidence>
<evidence type="ECO:0000313" key="5">
    <source>
        <dbReference type="EMBL" id="SHH34087.1"/>
    </source>
</evidence>
<accession>A0A1M5S653</accession>
<feature type="domain" description="Alcohol dehydrogenase-like C-terminal" evidence="3">
    <location>
        <begin position="169"/>
        <end position="285"/>
    </location>
</feature>
<dbReference type="Gene3D" id="3.40.50.720">
    <property type="entry name" value="NAD(P)-binding Rossmann-like Domain"/>
    <property type="match status" value="1"/>
</dbReference>
<dbReference type="PANTHER" id="PTHR43401:SF2">
    <property type="entry name" value="L-THREONINE 3-DEHYDROGENASE"/>
    <property type="match status" value="1"/>
</dbReference>
<dbReference type="Pfam" id="PF08240">
    <property type="entry name" value="ADH_N"/>
    <property type="match status" value="1"/>
</dbReference>
<dbReference type="Proteomes" id="UP000186132">
    <property type="component" value="Unassembled WGS sequence"/>
</dbReference>
<dbReference type="InterPro" id="IPR013154">
    <property type="entry name" value="ADH-like_N"/>
</dbReference>
<dbReference type="OrthoDB" id="9797931at2"/>
<dbReference type="InterPro" id="IPR036291">
    <property type="entry name" value="NAD(P)-bd_dom_sf"/>
</dbReference>
<dbReference type="EMBL" id="FQVU01000005">
    <property type="protein sequence ID" value="SHH34087.1"/>
    <property type="molecule type" value="Genomic_DNA"/>
</dbReference>
<proteinExistence type="predicted"/>
<gene>
    <name evidence="5" type="ORF">SAMN05443575_3751</name>
</gene>
<dbReference type="Gene3D" id="3.90.180.10">
    <property type="entry name" value="Medium-chain alcohol dehydrogenases, catalytic domain"/>
    <property type="match status" value="1"/>
</dbReference>
<dbReference type="InterPro" id="IPR050129">
    <property type="entry name" value="Zn_alcohol_dh"/>
</dbReference>
<organism evidence="5 6">
    <name type="scientific">Jatrophihabitans endophyticus</name>
    <dbReference type="NCBI Taxonomy" id="1206085"/>
    <lineage>
        <taxon>Bacteria</taxon>
        <taxon>Bacillati</taxon>
        <taxon>Actinomycetota</taxon>
        <taxon>Actinomycetes</taxon>
        <taxon>Jatrophihabitantales</taxon>
        <taxon>Jatrophihabitantaceae</taxon>
        <taxon>Jatrophihabitans</taxon>
    </lineage>
</organism>
<feature type="domain" description="Alcohol dehydrogenase-like N-terminal" evidence="4">
    <location>
        <begin position="25"/>
        <end position="130"/>
    </location>
</feature>
<dbReference type="SUPFAM" id="SSF51735">
    <property type="entry name" value="NAD(P)-binding Rossmann-fold domains"/>
    <property type="match status" value="1"/>
</dbReference>
<evidence type="ECO:0000256" key="1">
    <source>
        <dbReference type="ARBA" id="ARBA00001947"/>
    </source>
</evidence>
<dbReference type="Pfam" id="PF00107">
    <property type="entry name" value="ADH_zinc_N"/>
    <property type="match status" value="1"/>
</dbReference>